<sequence length="59" mass="5665">MKNNHIVAGVILVAMAFTALAQNSSGSSFGTGSTSSTTPETGATGSTSTAAPGTGAPRH</sequence>
<evidence type="ECO:0000256" key="1">
    <source>
        <dbReference type="SAM" id="MobiDB-lite"/>
    </source>
</evidence>
<evidence type="ECO:0000256" key="2">
    <source>
        <dbReference type="SAM" id="SignalP"/>
    </source>
</evidence>
<keyword evidence="4" id="KW-1185">Reference proteome</keyword>
<dbReference type="Proteomes" id="UP001235547">
    <property type="component" value="Chromosome 2"/>
</dbReference>
<accession>A0ABY8CRB2</accession>
<dbReference type="EMBL" id="CP120370">
    <property type="protein sequence ID" value="WEX81185.1"/>
    <property type="molecule type" value="Genomic_DNA"/>
</dbReference>
<dbReference type="RefSeq" id="WP_280731923.1">
    <property type="nucleotide sequence ID" value="NZ_CP120367.1"/>
</dbReference>
<keyword evidence="2" id="KW-0732">Signal</keyword>
<evidence type="ECO:0000313" key="3">
    <source>
        <dbReference type="EMBL" id="WEX81185.1"/>
    </source>
</evidence>
<feature type="signal peptide" evidence="2">
    <location>
        <begin position="1"/>
        <end position="21"/>
    </location>
</feature>
<proteinExistence type="predicted"/>
<evidence type="ECO:0000313" key="4">
    <source>
        <dbReference type="Proteomes" id="UP001235547"/>
    </source>
</evidence>
<feature type="region of interest" description="Disordered" evidence="1">
    <location>
        <begin position="24"/>
        <end position="59"/>
    </location>
</feature>
<name>A0ABY8CRB2_9HYPH</name>
<protein>
    <submittedName>
        <fullName evidence="3">Uncharacterized protein</fullName>
    </submittedName>
</protein>
<gene>
    <name evidence="3" type="ORF">PYH38_000566</name>
</gene>
<feature type="chain" id="PRO_5046566082" evidence="2">
    <location>
        <begin position="22"/>
        <end position="59"/>
    </location>
</feature>
<reference evidence="3 4" key="1">
    <citation type="submission" date="2023-03" db="EMBL/GenBank/DDBJ databases">
        <authorList>
            <person name="Kaur S."/>
            <person name="Espinosa-Saiz D."/>
            <person name="Velazquez E."/>
            <person name="Menendez E."/>
            <person name="diCenzo G.C."/>
        </authorList>
    </citation>
    <scope>NUCLEOTIDE SEQUENCE [LARGE SCALE GENOMIC DNA]</scope>
    <source>
        <strain evidence="3 4">LMG 27395</strain>
    </source>
</reference>
<organism evidence="3 4">
    <name type="scientific">Sinorhizobium numidicum</name>
    <dbReference type="NCBI Taxonomy" id="680248"/>
    <lineage>
        <taxon>Bacteria</taxon>
        <taxon>Pseudomonadati</taxon>
        <taxon>Pseudomonadota</taxon>
        <taxon>Alphaproteobacteria</taxon>
        <taxon>Hyphomicrobiales</taxon>
        <taxon>Rhizobiaceae</taxon>
        <taxon>Sinorhizobium/Ensifer group</taxon>
        <taxon>Sinorhizobium</taxon>
    </lineage>
</organism>